<dbReference type="InterPro" id="IPR050194">
    <property type="entry name" value="Glycosyltransferase_grp1"/>
</dbReference>
<gene>
    <name evidence="2" type="ORF">HMPREF0581_1189</name>
</gene>
<dbReference type="CDD" id="cd03801">
    <property type="entry name" value="GT4_PimA-like"/>
    <property type="match status" value="1"/>
</dbReference>
<comment type="caution">
    <text evidence="2">The sequence shown here is derived from an EMBL/GenBank/DDBJ whole genome shotgun (WGS) entry which is preliminary data.</text>
</comment>
<dbReference type="PATRIC" id="fig|1401079.3.peg.885"/>
<dbReference type="Pfam" id="PF00534">
    <property type="entry name" value="Glycos_transf_1"/>
    <property type="match status" value="1"/>
</dbReference>
<dbReference type="InterPro" id="IPR001296">
    <property type="entry name" value="Glyco_trans_1"/>
</dbReference>
<dbReference type="EMBL" id="JALU01000016">
    <property type="protein sequence ID" value="EUC52496.1"/>
    <property type="molecule type" value="Genomic_DNA"/>
</dbReference>
<dbReference type="PANTHER" id="PTHR45947:SF3">
    <property type="entry name" value="SULFOQUINOVOSYL TRANSFERASE SQD2"/>
    <property type="match status" value="1"/>
</dbReference>
<organism evidence="2 3">
    <name type="scientific">Mogibacterium timidum ATCC 33093</name>
    <dbReference type="NCBI Taxonomy" id="1401079"/>
    <lineage>
        <taxon>Bacteria</taxon>
        <taxon>Bacillati</taxon>
        <taxon>Bacillota</taxon>
        <taxon>Clostridia</taxon>
        <taxon>Peptostreptococcales</taxon>
        <taxon>Anaerovoracaceae</taxon>
        <taxon>Mogibacterium</taxon>
    </lineage>
</organism>
<dbReference type="Gene3D" id="3.40.50.2000">
    <property type="entry name" value="Glycogen Phosphorylase B"/>
    <property type="match status" value="2"/>
</dbReference>
<keyword evidence="2" id="KW-0808">Transferase</keyword>
<accession>X8ITZ1</accession>
<protein>
    <submittedName>
        <fullName evidence="2">Glycosyltransferase 4-like domain protein</fullName>
    </submittedName>
</protein>
<feature type="domain" description="Glycosyl transferase family 1" evidence="1">
    <location>
        <begin position="389"/>
        <end position="458"/>
    </location>
</feature>
<dbReference type="GO" id="GO:0016757">
    <property type="term" value="F:glycosyltransferase activity"/>
    <property type="evidence" value="ECO:0007669"/>
    <property type="project" value="InterPro"/>
</dbReference>
<evidence type="ECO:0000259" key="1">
    <source>
        <dbReference type="Pfam" id="PF00534"/>
    </source>
</evidence>
<evidence type="ECO:0000313" key="2">
    <source>
        <dbReference type="EMBL" id="EUC52496.1"/>
    </source>
</evidence>
<name>X8ITZ1_9FIRM</name>
<dbReference type="PANTHER" id="PTHR45947">
    <property type="entry name" value="SULFOQUINOVOSYL TRANSFERASE SQD2"/>
    <property type="match status" value="1"/>
</dbReference>
<evidence type="ECO:0000313" key="3">
    <source>
        <dbReference type="Proteomes" id="UP000022645"/>
    </source>
</evidence>
<sequence>MRKISVDRIFSSEIDIDSANFLLDNRTTMKILSISTQKPHSTGSGVYLTELVKSFDHSGHEQAVVAGVYHEDVLEFPESVRAYPVYYSHDESHGDIPYKILGMSDVMPYPSTLYSSVSEDMAEELYAAFGNAIGKAIRDLDPDIILCHHLFLLTAMMPDIITDFADESFHGKIYGISHGSDIRQFQSCDFLQDCVKFGIKRIDGIFALHDEQKAQITNLYGIDTNKIKVIGSGYNDEIFNRSSDSLAADGIKADTLNSHNDAADKPATDKSEIDKLCSDIPESYGFESDKPYRIIYAGKLSTAKGILPLIDALSELYYDQEIPAFELLLAGGCQEEGISRRLSGKPVLKAGKLGPRPWNAETAPNPGVTAGAGQVFNPGTEALPFPARYLGMLSQQELATAFRDSDIFVLPSYYEGLPLVLIEAMASGAIPVCTSLPGIKSWLSDKVLYDNTILIEPPMMKKPGIPYDTEIPNFKRRLKFGIKEALKLAANRRSNPHYVYPDTHMASWDGVTDAIISYCSLNTDRDR</sequence>
<reference evidence="2 3" key="1">
    <citation type="submission" date="2014-01" db="EMBL/GenBank/DDBJ databases">
        <authorList>
            <person name="Durkin A.S."/>
            <person name="McCorrison J."/>
            <person name="Torralba M."/>
            <person name="Gillis M."/>
            <person name="Haft D.H."/>
            <person name="Methe B."/>
            <person name="Sutton G."/>
            <person name="Nelson K.E."/>
        </authorList>
    </citation>
    <scope>NUCLEOTIDE SEQUENCE [LARGE SCALE GENOMIC DNA]</scope>
    <source>
        <strain evidence="2 3">ATCC 33093</strain>
    </source>
</reference>
<dbReference type="SUPFAM" id="SSF53756">
    <property type="entry name" value="UDP-Glycosyltransferase/glycogen phosphorylase"/>
    <property type="match status" value="1"/>
</dbReference>
<proteinExistence type="predicted"/>
<dbReference type="AlphaFoldDB" id="X8ITZ1"/>
<dbReference type="Proteomes" id="UP000022645">
    <property type="component" value="Unassembled WGS sequence"/>
</dbReference>